<gene>
    <name evidence="1" type="ORF">SAMN05421852_10626</name>
</gene>
<dbReference type="OrthoDB" id="2988879at2"/>
<protein>
    <submittedName>
        <fullName evidence="1">Uncharacterized protein</fullName>
    </submittedName>
</protein>
<name>A0A1I3PL85_9BACL</name>
<dbReference type="EMBL" id="FORR01000006">
    <property type="protein sequence ID" value="SFJ22474.1"/>
    <property type="molecule type" value="Genomic_DNA"/>
</dbReference>
<organism evidence="1 2">
    <name type="scientific">Thermoflavimicrobium dichotomicum</name>
    <dbReference type="NCBI Taxonomy" id="46223"/>
    <lineage>
        <taxon>Bacteria</taxon>
        <taxon>Bacillati</taxon>
        <taxon>Bacillota</taxon>
        <taxon>Bacilli</taxon>
        <taxon>Bacillales</taxon>
        <taxon>Thermoactinomycetaceae</taxon>
        <taxon>Thermoflavimicrobium</taxon>
    </lineage>
</organism>
<sequence length="140" mass="17017">MEIRFQTPYQYLFIHQNVKHLLLLWKKERKKEIYVVHEENNTLYLRYPGETYTEIVLDQISPIFFQQLETEEGAFQAVLGATFEYRGKLIGMYYPQENPTEQLYFFEIREDKILEIPDEEYESVVQTFIREFPEYIANPN</sequence>
<dbReference type="RefSeq" id="WP_093229348.1">
    <property type="nucleotide sequence ID" value="NZ_FORR01000006.1"/>
</dbReference>
<proteinExistence type="predicted"/>
<reference evidence="1 2" key="1">
    <citation type="submission" date="2016-10" db="EMBL/GenBank/DDBJ databases">
        <authorList>
            <person name="de Groot N.N."/>
        </authorList>
    </citation>
    <scope>NUCLEOTIDE SEQUENCE [LARGE SCALE GENOMIC DNA]</scope>
    <source>
        <strain evidence="1 2">DSM 44778</strain>
    </source>
</reference>
<evidence type="ECO:0000313" key="1">
    <source>
        <dbReference type="EMBL" id="SFJ22474.1"/>
    </source>
</evidence>
<keyword evidence="2" id="KW-1185">Reference proteome</keyword>
<dbReference type="AlphaFoldDB" id="A0A1I3PL85"/>
<accession>A0A1I3PL85</accession>
<evidence type="ECO:0000313" key="2">
    <source>
        <dbReference type="Proteomes" id="UP000199545"/>
    </source>
</evidence>
<dbReference type="Proteomes" id="UP000199545">
    <property type="component" value="Unassembled WGS sequence"/>
</dbReference>